<organism evidence="1 2">
    <name type="scientific">Priestia megaterium</name>
    <name type="common">Bacillus megaterium</name>
    <dbReference type="NCBI Taxonomy" id="1404"/>
    <lineage>
        <taxon>Bacteria</taxon>
        <taxon>Bacillati</taxon>
        <taxon>Bacillota</taxon>
        <taxon>Bacilli</taxon>
        <taxon>Bacillales</taxon>
        <taxon>Bacillaceae</taxon>
        <taxon>Priestia</taxon>
    </lineage>
</organism>
<reference evidence="1 2" key="2">
    <citation type="submission" date="2020-04" db="EMBL/GenBank/DDBJ databases">
        <authorList>
            <person name="Fomenkov A."/>
            <person name="Anton B.P."/>
            <person name="Roberts R.J."/>
        </authorList>
    </citation>
    <scope>NUCLEOTIDE SEQUENCE [LARGE SCALE GENOMIC DNA]</scope>
    <source>
        <strain evidence="1 2">S2</strain>
    </source>
</reference>
<proteinExistence type="predicted"/>
<dbReference type="EMBL" id="CP051128">
    <property type="protein sequence ID" value="QIZ09213.1"/>
    <property type="molecule type" value="Genomic_DNA"/>
</dbReference>
<dbReference type="AlphaFoldDB" id="A0A6H1P6P6"/>
<sequence>MVEVTIKLQLKGKNYLTNVIVKKDTPEEQILRIAQKQIEKQWLN</sequence>
<name>A0A6H1P6P6_PRIMG</name>
<accession>A0A6H1P6P6</accession>
<evidence type="ECO:0000313" key="2">
    <source>
        <dbReference type="Proteomes" id="UP000501868"/>
    </source>
</evidence>
<dbReference type="InterPro" id="IPR049728">
    <property type="entry name" value="BA3454-like"/>
</dbReference>
<dbReference type="Proteomes" id="UP000501868">
    <property type="component" value="Chromosome"/>
</dbReference>
<dbReference type="NCBIfam" id="NF033491">
    <property type="entry name" value="BA3454_fam"/>
    <property type="match status" value="1"/>
</dbReference>
<gene>
    <name evidence="1" type="ORF">HFZ78_22975</name>
</gene>
<protein>
    <submittedName>
        <fullName evidence="1">BA3454 family stress response protein</fullName>
    </submittedName>
</protein>
<evidence type="ECO:0000313" key="1">
    <source>
        <dbReference type="EMBL" id="QIZ09213.1"/>
    </source>
</evidence>
<reference evidence="1 2" key="1">
    <citation type="submission" date="2020-04" db="EMBL/GenBank/DDBJ databases">
        <title>Genome-Wide Identification of 5-Methylcytosine Sites in Bacterial Genomes By High-Throughput Sequencing of MspJI Restriction Fragments.</title>
        <authorList>
            <person name="Wu V."/>
        </authorList>
    </citation>
    <scope>NUCLEOTIDE SEQUENCE [LARGE SCALE GENOMIC DNA]</scope>
    <source>
        <strain evidence="1 2">S2</strain>
    </source>
</reference>